<dbReference type="EMBL" id="BORB01000072">
    <property type="protein sequence ID" value="GIN59932.1"/>
    <property type="molecule type" value="Genomic_DNA"/>
</dbReference>
<name>A0ABQ4KPY0_9BACI</name>
<dbReference type="RefSeq" id="WP_212967563.1">
    <property type="nucleotide sequence ID" value="NZ_BORB01000072.1"/>
</dbReference>
<dbReference type="Proteomes" id="UP000679950">
    <property type="component" value="Unassembled WGS sequence"/>
</dbReference>
<dbReference type="NCBIfam" id="NF005251">
    <property type="entry name" value="PRK06762.1-1"/>
    <property type="match status" value="1"/>
</dbReference>
<keyword evidence="2" id="KW-1185">Reference proteome</keyword>
<accession>A0ABQ4KPY0</accession>
<protein>
    <recommendedName>
        <fullName evidence="3">Kinase</fullName>
    </recommendedName>
</protein>
<proteinExistence type="predicted"/>
<dbReference type="SUPFAM" id="SSF52540">
    <property type="entry name" value="P-loop containing nucleoside triphosphate hydrolases"/>
    <property type="match status" value="1"/>
</dbReference>
<gene>
    <name evidence="1" type="ORF">J8TS2_42510</name>
</gene>
<dbReference type="Pfam" id="PF13671">
    <property type="entry name" value="AAA_33"/>
    <property type="match status" value="1"/>
</dbReference>
<evidence type="ECO:0000313" key="2">
    <source>
        <dbReference type="Proteomes" id="UP000679950"/>
    </source>
</evidence>
<dbReference type="NCBIfam" id="NF005253">
    <property type="entry name" value="PRK06762.1-4"/>
    <property type="match status" value="1"/>
</dbReference>
<organism evidence="1 2">
    <name type="scientific">Lederbergia ruris</name>
    <dbReference type="NCBI Taxonomy" id="217495"/>
    <lineage>
        <taxon>Bacteria</taxon>
        <taxon>Bacillati</taxon>
        <taxon>Bacillota</taxon>
        <taxon>Bacilli</taxon>
        <taxon>Bacillales</taxon>
        <taxon>Bacillaceae</taxon>
        <taxon>Lederbergia</taxon>
    </lineage>
</organism>
<dbReference type="InterPro" id="IPR027417">
    <property type="entry name" value="P-loop_NTPase"/>
</dbReference>
<sequence length="171" mass="20000">MESILIIIRGNSGSGKTTTAKRLQNHLGHGTLLVSQDVVRREMLKVHDREGNLAIDLIRQIAEYGKGKCKFVIVEGILYKSLYGRMLKNLIQFYNQQSYTYYFDLSFEETVIRHNSSSKKAEFGEESLRNWWRPHDYLGVDRETILTNNMSQNDVLELILNQLQKEEFYTF</sequence>
<evidence type="ECO:0000313" key="1">
    <source>
        <dbReference type="EMBL" id="GIN59932.1"/>
    </source>
</evidence>
<reference evidence="1 2" key="1">
    <citation type="submission" date="2021-03" db="EMBL/GenBank/DDBJ databases">
        <title>Antimicrobial resistance genes in bacteria isolated from Japanese honey, and their potential for conferring macrolide and lincosamide resistance in the American foulbrood pathogen Paenibacillus larvae.</title>
        <authorList>
            <person name="Okamoto M."/>
            <person name="Kumagai M."/>
            <person name="Kanamori H."/>
            <person name="Takamatsu D."/>
        </authorList>
    </citation>
    <scope>NUCLEOTIDE SEQUENCE [LARGE SCALE GENOMIC DNA]</scope>
    <source>
        <strain evidence="1 2">J8TS2</strain>
    </source>
</reference>
<evidence type="ECO:0008006" key="3">
    <source>
        <dbReference type="Google" id="ProtNLM"/>
    </source>
</evidence>
<dbReference type="Gene3D" id="3.40.50.300">
    <property type="entry name" value="P-loop containing nucleotide triphosphate hydrolases"/>
    <property type="match status" value="1"/>
</dbReference>
<comment type="caution">
    <text evidence="1">The sequence shown here is derived from an EMBL/GenBank/DDBJ whole genome shotgun (WGS) entry which is preliminary data.</text>
</comment>
<dbReference type="NCBIfam" id="NF005255">
    <property type="entry name" value="PRK06762.2-2"/>
    <property type="match status" value="1"/>
</dbReference>